<feature type="compositionally biased region" description="Basic and acidic residues" evidence="2">
    <location>
        <begin position="55"/>
        <end position="67"/>
    </location>
</feature>
<feature type="domain" description="Peptidase S1" evidence="3">
    <location>
        <begin position="79"/>
        <end position="238"/>
    </location>
</feature>
<sequence>NAAPDYSPMDGYSAVEDHQKHPLNSRNSTRIHYRAQQRRTDNKPPNRKRARNKSNYKDDKDDAENKECGSTMASTVGRILNGKLVKPLYRYPWIVPLMQKNKIKCGGAIISRKFILTAAHCVFNDESLKYPECQGQKTTKKCYLKPDQLSIKVLGKKQLGKKFKIKRIIPHPKFDYDVVVYDIALLELEKPLECSRKTSPVCLPTKNMYETGQKIFIAGWGMDTPEGFSKCHILPLKV</sequence>
<dbReference type="GO" id="GO:0004252">
    <property type="term" value="F:serine-type endopeptidase activity"/>
    <property type="evidence" value="ECO:0007669"/>
    <property type="project" value="InterPro"/>
</dbReference>
<dbReference type="AlphaFoldDB" id="A0A8X6FVU4"/>
<dbReference type="FunFam" id="2.40.10.10:FF:000068">
    <property type="entry name" value="transmembrane protease serine 2"/>
    <property type="match status" value="1"/>
</dbReference>
<dbReference type="OrthoDB" id="6434925at2759"/>
<dbReference type="InterPro" id="IPR001254">
    <property type="entry name" value="Trypsin_dom"/>
</dbReference>
<dbReference type="Pfam" id="PF00089">
    <property type="entry name" value="Trypsin"/>
    <property type="match status" value="1"/>
</dbReference>
<dbReference type="EMBL" id="BMAO01033443">
    <property type="protein sequence ID" value="GFQ89577.1"/>
    <property type="molecule type" value="Genomic_DNA"/>
</dbReference>
<dbReference type="PROSITE" id="PS00134">
    <property type="entry name" value="TRYPSIN_HIS"/>
    <property type="match status" value="1"/>
</dbReference>
<dbReference type="SUPFAM" id="SSF50494">
    <property type="entry name" value="Trypsin-like serine proteases"/>
    <property type="match status" value="1"/>
</dbReference>
<dbReference type="PANTHER" id="PTHR24252">
    <property type="entry name" value="ACROSIN-RELATED"/>
    <property type="match status" value="1"/>
</dbReference>
<comment type="caution">
    <text evidence="4">The sequence shown here is derived from an EMBL/GenBank/DDBJ whole genome shotgun (WGS) entry which is preliminary data.</text>
</comment>
<feature type="compositionally biased region" description="Basic residues" evidence="2">
    <location>
        <begin position="45"/>
        <end position="54"/>
    </location>
</feature>
<name>A0A8X6FVU4_TRICU</name>
<evidence type="ECO:0000313" key="5">
    <source>
        <dbReference type="Proteomes" id="UP000887116"/>
    </source>
</evidence>
<dbReference type="SMART" id="SM00020">
    <property type="entry name" value="Tryp_SPc"/>
    <property type="match status" value="1"/>
</dbReference>
<dbReference type="Proteomes" id="UP000887116">
    <property type="component" value="Unassembled WGS sequence"/>
</dbReference>
<dbReference type="GO" id="GO:0006508">
    <property type="term" value="P:proteolysis"/>
    <property type="evidence" value="ECO:0007669"/>
    <property type="project" value="InterPro"/>
</dbReference>
<keyword evidence="5" id="KW-1185">Reference proteome</keyword>
<dbReference type="Gene3D" id="2.40.10.10">
    <property type="entry name" value="Trypsin-like serine proteases"/>
    <property type="match status" value="1"/>
</dbReference>
<accession>A0A8X6FVU4</accession>
<dbReference type="PROSITE" id="PS50240">
    <property type="entry name" value="TRYPSIN_DOM"/>
    <property type="match status" value="1"/>
</dbReference>
<evidence type="ECO:0000313" key="4">
    <source>
        <dbReference type="EMBL" id="GFQ89577.1"/>
    </source>
</evidence>
<evidence type="ECO:0000256" key="1">
    <source>
        <dbReference type="ARBA" id="ARBA00023157"/>
    </source>
</evidence>
<protein>
    <recommendedName>
        <fullName evidence="3">Peptidase S1 domain-containing protein</fullName>
    </recommendedName>
</protein>
<dbReference type="InterPro" id="IPR009003">
    <property type="entry name" value="Peptidase_S1_PA"/>
</dbReference>
<dbReference type="InterPro" id="IPR043504">
    <property type="entry name" value="Peptidase_S1_PA_chymotrypsin"/>
</dbReference>
<evidence type="ECO:0000259" key="3">
    <source>
        <dbReference type="PROSITE" id="PS50240"/>
    </source>
</evidence>
<dbReference type="PANTHER" id="PTHR24252:SF7">
    <property type="entry name" value="HYALIN"/>
    <property type="match status" value="1"/>
</dbReference>
<gene>
    <name evidence="4" type="ORF">TNCT_278291</name>
</gene>
<proteinExistence type="predicted"/>
<evidence type="ECO:0000256" key="2">
    <source>
        <dbReference type="SAM" id="MobiDB-lite"/>
    </source>
</evidence>
<dbReference type="InterPro" id="IPR001314">
    <property type="entry name" value="Peptidase_S1A"/>
</dbReference>
<reference evidence="4" key="1">
    <citation type="submission" date="2020-07" db="EMBL/GenBank/DDBJ databases">
        <title>Multicomponent nature underlies the extraordinary mechanical properties of spider dragline silk.</title>
        <authorList>
            <person name="Kono N."/>
            <person name="Nakamura H."/>
            <person name="Mori M."/>
            <person name="Yoshida Y."/>
            <person name="Ohtoshi R."/>
            <person name="Malay A.D."/>
            <person name="Moran D.A.P."/>
            <person name="Tomita M."/>
            <person name="Numata K."/>
            <person name="Arakawa K."/>
        </authorList>
    </citation>
    <scope>NUCLEOTIDE SEQUENCE</scope>
</reference>
<feature type="non-terminal residue" evidence="4">
    <location>
        <position position="1"/>
    </location>
</feature>
<keyword evidence="1" id="KW-1015">Disulfide bond</keyword>
<dbReference type="PRINTS" id="PR00722">
    <property type="entry name" value="CHYMOTRYPSIN"/>
</dbReference>
<organism evidence="4 5">
    <name type="scientific">Trichonephila clavata</name>
    <name type="common">Joro spider</name>
    <name type="synonym">Nephila clavata</name>
    <dbReference type="NCBI Taxonomy" id="2740835"/>
    <lineage>
        <taxon>Eukaryota</taxon>
        <taxon>Metazoa</taxon>
        <taxon>Ecdysozoa</taxon>
        <taxon>Arthropoda</taxon>
        <taxon>Chelicerata</taxon>
        <taxon>Arachnida</taxon>
        <taxon>Araneae</taxon>
        <taxon>Araneomorphae</taxon>
        <taxon>Entelegynae</taxon>
        <taxon>Araneoidea</taxon>
        <taxon>Nephilidae</taxon>
        <taxon>Trichonephila</taxon>
    </lineage>
</organism>
<dbReference type="InterPro" id="IPR018114">
    <property type="entry name" value="TRYPSIN_HIS"/>
</dbReference>
<feature type="region of interest" description="Disordered" evidence="2">
    <location>
        <begin position="1"/>
        <end position="67"/>
    </location>
</feature>